<proteinExistence type="predicted"/>
<dbReference type="AlphaFoldDB" id="X1K1S3"/>
<organism evidence="1">
    <name type="scientific">marine sediment metagenome</name>
    <dbReference type="NCBI Taxonomy" id="412755"/>
    <lineage>
        <taxon>unclassified sequences</taxon>
        <taxon>metagenomes</taxon>
        <taxon>ecological metagenomes</taxon>
    </lineage>
</organism>
<name>X1K1S3_9ZZZZ</name>
<comment type="caution">
    <text evidence="1">The sequence shown here is derived from an EMBL/GenBank/DDBJ whole genome shotgun (WGS) entry which is preliminary data.</text>
</comment>
<protein>
    <submittedName>
        <fullName evidence="1">Uncharacterized protein</fullName>
    </submittedName>
</protein>
<sequence length="105" mass="12027">MVARQSTGLKGLDAVLDYLRDGDNVVWQVDKIDDFRNFVTPFVTRAKQDSRKVVYMRFAKHKPLVQADTNVTIYDLDANSGFETFHGFHQGTFHLAFFPSGRTQL</sequence>
<gene>
    <name evidence="1" type="ORF">S06H3_07787</name>
</gene>
<accession>X1K1S3</accession>
<reference evidence="1" key="1">
    <citation type="journal article" date="2014" name="Front. Microbiol.">
        <title>High frequency of phylogenetically diverse reductive dehalogenase-homologous genes in deep subseafloor sedimentary metagenomes.</title>
        <authorList>
            <person name="Kawai M."/>
            <person name="Futagami T."/>
            <person name="Toyoda A."/>
            <person name="Takaki Y."/>
            <person name="Nishi S."/>
            <person name="Hori S."/>
            <person name="Arai W."/>
            <person name="Tsubouchi T."/>
            <person name="Morono Y."/>
            <person name="Uchiyama I."/>
            <person name="Ito T."/>
            <person name="Fujiyama A."/>
            <person name="Inagaki F."/>
            <person name="Takami H."/>
        </authorList>
    </citation>
    <scope>NUCLEOTIDE SEQUENCE</scope>
    <source>
        <strain evidence="1">Expedition CK06-06</strain>
    </source>
</reference>
<evidence type="ECO:0000313" key="1">
    <source>
        <dbReference type="EMBL" id="GAI00453.1"/>
    </source>
</evidence>
<dbReference type="EMBL" id="BARV01003199">
    <property type="protein sequence ID" value="GAI00453.1"/>
    <property type="molecule type" value="Genomic_DNA"/>
</dbReference>